<evidence type="ECO:0000313" key="2">
    <source>
        <dbReference type="Proteomes" id="UP001152795"/>
    </source>
</evidence>
<dbReference type="OrthoDB" id="9448246at2759"/>
<dbReference type="Gene3D" id="2.60.40.10">
    <property type="entry name" value="Immunoglobulins"/>
    <property type="match status" value="1"/>
</dbReference>
<name>A0A7D9EWW4_PARCT</name>
<sequence>MKYQAQKSYLFGMFVFNLVTAIVQNNDGCSSTTDKKTWIKRESFSWSMPENLIVGEWWTFDCRLNSNKVSATLWQKTNTNSSQRIPDGKYIKVSDKNMFLISGLKKSDGGRYYCNACGLEKFVGKIHMTGMFI</sequence>
<comment type="caution">
    <text evidence="1">The sequence shown here is derived from an EMBL/GenBank/DDBJ whole genome shotgun (WGS) entry which is preliminary data.</text>
</comment>
<gene>
    <name evidence="1" type="ORF">PACLA_8A009583</name>
</gene>
<dbReference type="InterPro" id="IPR036179">
    <property type="entry name" value="Ig-like_dom_sf"/>
</dbReference>
<evidence type="ECO:0000313" key="1">
    <source>
        <dbReference type="EMBL" id="CAB4017211.1"/>
    </source>
</evidence>
<accession>A0A7D9EWW4</accession>
<keyword evidence="2" id="KW-1185">Reference proteome</keyword>
<dbReference type="InterPro" id="IPR013783">
    <property type="entry name" value="Ig-like_fold"/>
</dbReference>
<reference evidence="1" key="1">
    <citation type="submission" date="2020-04" db="EMBL/GenBank/DDBJ databases">
        <authorList>
            <person name="Alioto T."/>
            <person name="Alioto T."/>
            <person name="Gomez Garrido J."/>
        </authorList>
    </citation>
    <scope>NUCLEOTIDE SEQUENCE</scope>
    <source>
        <strain evidence="1">A484AB</strain>
    </source>
</reference>
<dbReference type="InterPro" id="IPR007110">
    <property type="entry name" value="Ig-like_dom"/>
</dbReference>
<dbReference type="EMBL" id="CACRXK020009446">
    <property type="protein sequence ID" value="CAB4017211.1"/>
    <property type="molecule type" value="Genomic_DNA"/>
</dbReference>
<dbReference type="PROSITE" id="PS50835">
    <property type="entry name" value="IG_LIKE"/>
    <property type="match status" value="1"/>
</dbReference>
<organism evidence="1 2">
    <name type="scientific">Paramuricea clavata</name>
    <name type="common">Red gorgonian</name>
    <name type="synonym">Violescent sea-whip</name>
    <dbReference type="NCBI Taxonomy" id="317549"/>
    <lineage>
        <taxon>Eukaryota</taxon>
        <taxon>Metazoa</taxon>
        <taxon>Cnidaria</taxon>
        <taxon>Anthozoa</taxon>
        <taxon>Octocorallia</taxon>
        <taxon>Malacalcyonacea</taxon>
        <taxon>Plexauridae</taxon>
        <taxon>Paramuricea</taxon>
    </lineage>
</organism>
<dbReference type="SUPFAM" id="SSF48726">
    <property type="entry name" value="Immunoglobulin"/>
    <property type="match status" value="1"/>
</dbReference>
<protein>
    <submittedName>
        <fullName evidence="1">---NA</fullName>
    </submittedName>
</protein>
<dbReference type="Proteomes" id="UP001152795">
    <property type="component" value="Unassembled WGS sequence"/>
</dbReference>
<dbReference type="AlphaFoldDB" id="A0A7D9EWW4"/>
<proteinExistence type="predicted"/>